<proteinExistence type="predicted"/>
<dbReference type="AlphaFoldDB" id="A0A3N2PKT7"/>
<gene>
    <name evidence="2" type="ORF">SODALDRAFT_329285</name>
</gene>
<dbReference type="Pfam" id="PF00646">
    <property type="entry name" value="F-box"/>
    <property type="match status" value="1"/>
</dbReference>
<dbReference type="GeneID" id="39579371"/>
<evidence type="ECO:0000313" key="2">
    <source>
        <dbReference type="EMBL" id="ROT35109.1"/>
    </source>
</evidence>
<dbReference type="SUPFAM" id="SSF81383">
    <property type="entry name" value="F-box domain"/>
    <property type="match status" value="1"/>
</dbReference>
<dbReference type="InterPro" id="IPR001810">
    <property type="entry name" value="F-box_dom"/>
</dbReference>
<sequence length="591" mass="67446">MNSPPMSVSDASSASSVADEFLQLTYPSGEPDMPRRKAALVNLVDALGPWELMYLRDLVEARPHGLAGLVQLPQELVSEIATYLGFRDIFTCVRVSKHWRAVWTSDYVVSGYVRYFFPGLIETFAPIQPPNCWNLFRKAARRYIRHQRGKYVTTLAQECDATRLDSPELLPDPISHPNGVLRLPHPPQHIPQARSFVLNSRLFPVHYSHGKVARQLDGCCVILDDLVKRERRLVSSPEARLRGWELVLVAITDKLLVFGDARNNVLVIYHIEYREFRKLSIPSNLMYLYASETTVGFTVFQLDDDTLPEPLPREFRRRPYLWRWGENLLPVDLPRTDPSAARLTSDPKCAHDIGFVFHPWNPDVFFLVYMCAGPGLPEESRAFLQISVSEYHDRTLVRSYHTRHFFDGTQDELVRLKPLCRAMDSHGGVALCLAWLETTSVVMARFNVLTRRFAFCTVPEHPDSSLTGPGHNRRRLEWDESVFFWNNVFYSYRQASRADNAAPYRAVAFAPIGENKRRADDGRGRSRLEIFGERWQRRTLEGGGLDGDDNLLVLGTEIGYYVWNFQDGTDGSGIGWLTPAANELADMPVVM</sequence>
<dbReference type="EMBL" id="ML119062">
    <property type="protein sequence ID" value="ROT35109.1"/>
    <property type="molecule type" value="Genomic_DNA"/>
</dbReference>
<keyword evidence="3" id="KW-1185">Reference proteome</keyword>
<dbReference type="Gene3D" id="1.20.1280.50">
    <property type="match status" value="1"/>
</dbReference>
<dbReference type="PROSITE" id="PS50181">
    <property type="entry name" value="FBOX"/>
    <property type="match status" value="1"/>
</dbReference>
<accession>A0A3N2PKT7</accession>
<evidence type="ECO:0000313" key="3">
    <source>
        <dbReference type="Proteomes" id="UP000272025"/>
    </source>
</evidence>
<feature type="domain" description="F-box" evidence="1">
    <location>
        <begin position="66"/>
        <end position="112"/>
    </location>
</feature>
<dbReference type="CDD" id="cd09917">
    <property type="entry name" value="F-box_SF"/>
    <property type="match status" value="1"/>
</dbReference>
<dbReference type="RefSeq" id="XP_028462915.1">
    <property type="nucleotide sequence ID" value="XM_028610893.1"/>
</dbReference>
<dbReference type="Proteomes" id="UP000272025">
    <property type="component" value="Unassembled WGS sequence"/>
</dbReference>
<reference evidence="2 3" key="1">
    <citation type="journal article" date="2018" name="Mol. Ecol.">
        <title>The obligate alkalophilic soda-lake fungus Sodiomyces alkalinus has shifted to a protein diet.</title>
        <authorList>
            <person name="Grum-Grzhimaylo A.A."/>
            <person name="Falkoski D.L."/>
            <person name="van den Heuvel J."/>
            <person name="Valero-Jimenez C.A."/>
            <person name="Min B."/>
            <person name="Choi I.G."/>
            <person name="Lipzen A."/>
            <person name="Daum C.G."/>
            <person name="Aanen D.K."/>
            <person name="Tsang A."/>
            <person name="Henrissat B."/>
            <person name="Bilanenko E.N."/>
            <person name="de Vries R.P."/>
            <person name="van Kan J.A.L."/>
            <person name="Grigoriev I.V."/>
            <person name="Debets A.J.M."/>
        </authorList>
    </citation>
    <scope>NUCLEOTIDE SEQUENCE [LARGE SCALE GENOMIC DNA]</scope>
    <source>
        <strain evidence="2 3">F11</strain>
    </source>
</reference>
<dbReference type="InterPro" id="IPR036047">
    <property type="entry name" value="F-box-like_dom_sf"/>
</dbReference>
<organism evidence="2 3">
    <name type="scientific">Sodiomyces alkalinus (strain CBS 110278 / VKM F-3762 / F11)</name>
    <name type="common">Alkaliphilic filamentous fungus</name>
    <dbReference type="NCBI Taxonomy" id="1314773"/>
    <lineage>
        <taxon>Eukaryota</taxon>
        <taxon>Fungi</taxon>
        <taxon>Dikarya</taxon>
        <taxon>Ascomycota</taxon>
        <taxon>Pezizomycotina</taxon>
        <taxon>Sordariomycetes</taxon>
        <taxon>Hypocreomycetidae</taxon>
        <taxon>Glomerellales</taxon>
        <taxon>Plectosphaerellaceae</taxon>
        <taxon>Sodiomyces</taxon>
    </lineage>
</organism>
<dbReference type="SMART" id="SM00256">
    <property type="entry name" value="FBOX"/>
    <property type="match status" value="1"/>
</dbReference>
<name>A0A3N2PKT7_SODAK</name>
<dbReference type="OrthoDB" id="1918685at2759"/>
<protein>
    <recommendedName>
        <fullName evidence="1">F-box domain-containing protein</fullName>
    </recommendedName>
</protein>
<evidence type="ECO:0000259" key="1">
    <source>
        <dbReference type="PROSITE" id="PS50181"/>
    </source>
</evidence>
<dbReference type="STRING" id="1314773.A0A3N2PKT7"/>